<sequence>MSNEPREPVSDIDPCIKAYIDNANQTIITMLLGRIEEIMNCQTETQRHWNEQVQKTMDEHFRGPGNDMLTTNNTGRIPQGNYPTTPMLNNIIINLVLSKALAGTKGELSVIQ</sequence>
<dbReference type="Proteomes" id="UP000789901">
    <property type="component" value="Unassembled WGS sequence"/>
</dbReference>
<keyword evidence="2" id="KW-1185">Reference proteome</keyword>
<accession>A0ABN7W9N7</accession>
<evidence type="ECO:0000313" key="2">
    <source>
        <dbReference type="Proteomes" id="UP000789901"/>
    </source>
</evidence>
<protein>
    <submittedName>
        <fullName evidence="1">7485_t:CDS:1</fullName>
    </submittedName>
</protein>
<organism evidence="1 2">
    <name type="scientific">Gigaspora margarita</name>
    <dbReference type="NCBI Taxonomy" id="4874"/>
    <lineage>
        <taxon>Eukaryota</taxon>
        <taxon>Fungi</taxon>
        <taxon>Fungi incertae sedis</taxon>
        <taxon>Mucoromycota</taxon>
        <taxon>Glomeromycotina</taxon>
        <taxon>Glomeromycetes</taxon>
        <taxon>Diversisporales</taxon>
        <taxon>Gigasporaceae</taxon>
        <taxon>Gigaspora</taxon>
    </lineage>
</organism>
<evidence type="ECO:0000313" key="1">
    <source>
        <dbReference type="EMBL" id="CAG8823343.1"/>
    </source>
</evidence>
<dbReference type="EMBL" id="CAJVQB010036015">
    <property type="protein sequence ID" value="CAG8823343.1"/>
    <property type="molecule type" value="Genomic_DNA"/>
</dbReference>
<name>A0ABN7W9N7_GIGMA</name>
<feature type="non-terminal residue" evidence="1">
    <location>
        <position position="112"/>
    </location>
</feature>
<gene>
    <name evidence="1" type="ORF">GMARGA_LOCUS28314</name>
</gene>
<reference evidence="1 2" key="1">
    <citation type="submission" date="2021-06" db="EMBL/GenBank/DDBJ databases">
        <authorList>
            <person name="Kallberg Y."/>
            <person name="Tangrot J."/>
            <person name="Rosling A."/>
        </authorList>
    </citation>
    <scope>NUCLEOTIDE SEQUENCE [LARGE SCALE GENOMIC DNA]</scope>
    <source>
        <strain evidence="1 2">120-4 pot B 10/14</strain>
    </source>
</reference>
<proteinExistence type="predicted"/>
<comment type="caution">
    <text evidence="1">The sequence shown here is derived from an EMBL/GenBank/DDBJ whole genome shotgun (WGS) entry which is preliminary data.</text>
</comment>